<dbReference type="Proteomes" id="UP001497512">
    <property type="component" value="Chromosome 11"/>
</dbReference>
<dbReference type="SUPFAM" id="SSF49870">
    <property type="entry name" value="Osmotin, thaumatin-like protein"/>
    <property type="match status" value="1"/>
</dbReference>
<protein>
    <recommendedName>
        <fullName evidence="3">Thaumatin-like protein</fullName>
    </recommendedName>
</protein>
<organism evidence="1 2">
    <name type="scientific">Sphagnum troendelagicum</name>
    <dbReference type="NCBI Taxonomy" id="128251"/>
    <lineage>
        <taxon>Eukaryota</taxon>
        <taxon>Viridiplantae</taxon>
        <taxon>Streptophyta</taxon>
        <taxon>Embryophyta</taxon>
        <taxon>Bryophyta</taxon>
        <taxon>Sphagnophytina</taxon>
        <taxon>Sphagnopsida</taxon>
        <taxon>Sphagnales</taxon>
        <taxon>Sphagnaceae</taxon>
        <taxon>Sphagnum</taxon>
    </lineage>
</organism>
<dbReference type="SMART" id="SM00205">
    <property type="entry name" value="THN"/>
    <property type="match status" value="1"/>
</dbReference>
<dbReference type="PANTHER" id="PTHR31048">
    <property type="entry name" value="OS03G0233200 PROTEIN"/>
    <property type="match status" value="1"/>
</dbReference>
<dbReference type="PRINTS" id="PR00347">
    <property type="entry name" value="THAUMATIN"/>
</dbReference>
<name>A0ABP0TGR3_9BRYO</name>
<proteinExistence type="predicted"/>
<evidence type="ECO:0000313" key="1">
    <source>
        <dbReference type="EMBL" id="CAK9195682.1"/>
    </source>
</evidence>
<keyword evidence="2" id="KW-1185">Reference proteome</keyword>
<dbReference type="PROSITE" id="PS00316">
    <property type="entry name" value="THAUMATIN_1"/>
    <property type="match status" value="1"/>
</dbReference>
<gene>
    <name evidence="1" type="ORF">CSSPTR1EN2_LOCUS3072</name>
</gene>
<dbReference type="PROSITE" id="PS51367">
    <property type="entry name" value="THAUMATIN_2"/>
    <property type="match status" value="1"/>
</dbReference>
<evidence type="ECO:0000313" key="2">
    <source>
        <dbReference type="Proteomes" id="UP001497512"/>
    </source>
</evidence>
<dbReference type="Pfam" id="PF00314">
    <property type="entry name" value="Thaumatin"/>
    <property type="match status" value="1"/>
</dbReference>
<dbReference type="InterPro" id="IPR001938">
    <property type="entry name" value="Thaumatin"/>
</dbReference>
<evidence type="ECO:0008006" key="3">
    <source>
        <dbReference type="Google" id="ProtNLM"/>
    </source>
</evidence>
<dbReference type="InterPro" id="IPR017949">
    <property type="entry name" value="Thaumatin_CS"/>
</dbReference>
<dbReference type="CDD" id="cd09218">
    <property type="entry name" value="TLP-PA"/>
    <property type="match status" value="1"/>
</dbReference>
<sequence length="251" mass="25929">MSSSSSGKLKPTTIAVLVLTILSFYSSATRFTFVNSCDFTVWVGTQPNGGIPILSDGGGFKLGSGESSTEIAPKGWGGRFWGRTDCVFSSSGLGSCVTGDCGGKMQCEGAGGVPPASLFEITLDGANGMDFYDVSLVDGYNLPMRVVAIGGTGNCGSPGCTSDLNAACPKEQQVVSAGEVVACKSACAAYNEPQYCCTGEFGSPITCKPTLYSTTFKRACPTAYSYAYDDATSTFTCTGANYILTFCPKGT</sequence>
<reference evidence="1" key="1">
    <citation type="submission" date="2024-02" db="EMBL/GenBank/DDBJ databases">
        <authorList>
            <consortium name="ELIXIR-Norway"/>
            <consortium name="Elixir Norway"/>
        </authorList>
    </citation>
    <scope>NUCLEOTIDE SEQUENCE</scope>
</reference>
<dbReference type="InterPro" id="IPR037176">
    <property type="entry name" value="Osmotin/thaumatin-like_sf"/>
</dbReference>
<dbReference type="PIRSF" id="PIRSF002703">
    <property type="entry name" value="Thaumatin"/>
    <property type="match status" value="1"/>
</dbReference>
<accession>A0ABP0TGR3</accession>
<dbReference type="EMBL" id="OZ019903">
    <property type="protein sequence ID" value="CAK9195682.1"/>
    <property type="molecule type" value="Genomic_DNA"/>
</dbReference>
<dbReference type="Gene3D" id="2.60.110.10">
    <property type="entry name" value="Thaumatin"/>
    <property type="match status" value="1"/>
</dbReference>